<dbReference type="PROSITE" id="PS00028">
    <property type="entry name" value="ZINC_FINGER_C2H2_1"/>
    <property type="match status" value="1"/>
</dbReference>
<accession>A0A0J9WT68</accession>
<proteinExistence type="predicted"/>
<keyword evidence="2" id="KW-0479">Metal-binding</keyword>
<dbReference type="GO" id="GO:0005634">
    <property type="term" value="C:nucleus"/>
    <property type="evidence" value="ECO:0007669"/>
    <property type="project" value="UniProtKB-SubCell"/>
</dbReference>
<dbReference type="Gene3D" id="3.30.160.60">
    <property type="entry name" value="Classic Zinc Finger"/>
    <property type="match status" value="2"/>
</dbReference>
<evidence type="ECO:0000256" key="6">
    <source>
        <dbReference type="ARBA" id="ARBA00023015"/>
    </source>
</evidence>
<sequence length="298" mass="33210">MWNMWKGFRGVDVEKLKPTWNGMEWIWIHIMDPYVDFVVWIWTLALPVSVSFDPHGGPKVLSALDLEPPRFGRCWLTFKQVLSDFKATLSSLRSHGRDGSEWAKLSLRGLPPTPPMSTDASFEAPAKSSRQSGSGSAPRPLCCETTSRFEAGAHSQASITAIPRATPPVLAPRPQRRHHAEHANPAAQMSPTVQAPEMNPYSQRPPQPASISAPALSGAYLQQHRHHLPCALYPRKDKHTCPTCNKAFSRPSSLKIHCRSHTGEKPFKCPNDGCRMASSVRSNMTRHRRQCRLSVAGR</sequence>
<dbReference type="PANTHER" id="PTHR23235:SF120">
    <property type="entry name" value="KRUPPEL-LIKE FACTOR 15"/>
    <property type="match status" value="1"/>
</dbReference>
<evidence type="ECO:0000256" key="10">
    <source>
        <dbReference type="SAM" id="MobiDB-lite"/>
    </source>
</evidence>
<feature type="region of interest" description="Disordered" evidence="10">
    <location>
        <begin position="104"/>
        <end position="212"/>
    </location>
</feature>
<name>A0A0J9WT68_FUSO4</name>
<keyword evidence="7" id="KW-0804">Transcription</keyword>
<dbReference type="AlphaFoldDB" id="A0A0J9WT68"/>
<dbReference type="SMART" id="SM00355">
    <property type="entry name" value="ZnF_C2H2"/>
    <property type="match status" value="2"/>
</dbReference>
<evidence type="ECO:0000256" key="7">
    <source>
        <dbReference type="ARBA" id="ARBA00023163"/>
    </source>
</evidence>
<dbReference type="Proteomes" id="UP000009097">
    <property type="component" value="Unassembled WGS sequence"/>
</dbReference>
<dbReference type="PANTHER" id="PTHR23235">
    <property type="entry name" value="KRUEPPEL-LIKE TRANSCRIPTION FACTOR"/>
    <property type="match status" value="1"/>
</dbReference>
<evidence type="ECO:0000256" key="2">
    <source>
        <dbReference type="ARBA" id="ARBA00022723"/>
    </source>
</evidence>
<dbReference type="PROSITE" id="PS50157">
    <property type="entry name" value="ZINC_FINGER_C2H2_2"/>
    <property type="match status" value="1"/>
</dbReference>
<dbReference type="InterPro" id="IPR036236">
    <property type="entry name" value="Znf_C2H2_sf"/>
</dbReference>
<protein>
    <recommendedName>
        <fullName evidence="11">C2H2-type domain-containing protein</fullName>
    </recommendedName>
</protein>
<keyword evidence="4 9" id="KW-0863">Zinc-finger</keyword>
<evidence type="ECO:0000259" key="11">
    <source>
        <dbReference type="PROSITE" id="PS50157"/>
    </source>
</evidence>
<dbReference type="EMBL" id="DS231716">
    <property type="protein sequence ID" value="KNB15507.1"/>
    <property type="molecule type" value="Genomic_DNA"/>
</dbReference>
<feature type="domain" description="C2H2-type" evidence="11">
    <location>
        <begin position="239"/>
        <end position="266"/>
    </location>
</feature>
<dbReference type="FunFam" id="3.30.160.60:FF:000060">
    <property type="entry name" value="zinc finger protein 436"/>
    <property type="match status" value="1"/>
</dbReference>
<dbReference type="SUPFAM" id="SSF57667">
    <property type="entry name" value="beta-beta-alpha zinc fingers"/>
    <property type="match status" value="1"/>
</dbReference>
<keyword evidence="6" id="KW-0805">Transcription regulation</keyword>
<evidence type="ECO:0000256" key="3">
    <source>
        <dbReference type="ARBA" id="ARBA00022737"/>
    </source>
</evidence>
<dbReference type="GO" id="GO:0000981">
    <property type="term" value="F:DNA-binding transcription factor activity, RNA polymerase II-specific"/>
    <property type="evidence" value="ECO:0007669"/>
    <property type="project" value="TreeGrafter"/>
</dbReference>
<evidence type="ECO:0000313" key="12">
    <source>
        <dbReference type="EMBL" id="KNB15507.1"/>
    </source>
</evidence>
<dbReference type="RefSeq" id="XP_018253552.1">
    <property type="nucleotide sequence ID" value="XM_018401685.1"/>
</dbReference>
<dbReference type="GeneID" id="28962058"/>
<evidence type="ECO:0000256" key="4">
    <source>
        <dbReference type="ARBA" id="ARBA00022771"/>
    </source>
</evidence>
<organism evidence="12 13">
    <name type="scientific">Fusarium oxysporum f. sp. lycopersici (strain 4287 / CBS 123668 / FGSC 9935 / NRRL 34936)</name>
    <name type="common">Fusarium vascular wilt of tomato</name>
    <dbReference type="NCBI Taxonomy" id="426428"/>
    <lineage>
        <taxon>Eukaryota</taxon>
        <taxon>Fungi</taxon>
        <taxon>Dikarya</taxon>
        <taxon>Ascomycota</taxon>
        <taxon>Pezizomycotina</taxon>
        <taxon>Sordariomycetes</taxon>
        <taxon>Hypocreomycetidae</taxon>
        <taxon>Hypocreales</taxon>
        <taxon>Nectriaceae</taxon>
        <taxon>Fusarium</taxon>
        <taxon>Fusarium oxysporum species complex</taxon>
    </lineage>
</organism>
<dbReference type="GO" id="GO:0000978">
    <property type="term" value="F:RNA polymerase II cis-regulatory region sequence-specific DNA binding"/>
    <property type="evidence" value="ECO:0007669"/>
    <property type="project" value="TreeGrafter"/>
</dbReference>
<keyword evidence="5" id="KW-0862">Zinc</keyword>
<reference evidence="12" key="1">
    <citation type="submission" date="2007-04" db="EMBL/GenBank/DDBJ databases">
        <authorList>
            <consortium name="The Broad Institute Genome Sequencing Platform"/>
            <person name="Birren B."/>
            <person name="Lander E."/>
            <person name="Galagan J."/>
            <person name="Nusbaum C."/>
            <person name="Devon K."/>
            <person name="Ma L.-J."/>
            <person name="Jaffe D."/>
            <person name="Butler J."/>
            <person name="Alvarez P."/>
            <person name="Gnerre S."/>
            <person name="Grabherr M."/>
            <person name="Kleber M."/>
            <person name="Mauceli E."/>
            <person name="Brockman W."/>
            <person name="MacCallum I.A."/>
            <person name="Young S."/>
            <person name="LaButti K."/>
            <person name="DeCaprio D."/>
            <person name="Crawford M."/>
            <person name="Koehrsen M."/>
            <person name="Engels R."/>
            <person name="Montgomery P."/>
            <person name="Pearson M."/>
            <person name="Howarth C."/>
            <person name="Larson L."/>
            <person name="White J."/>
            <person name="O'Leary S."/>
            <person name="Kodira C."/>
            <person name="Zeng Q."/>
            <person name="Yandava C."/>
            <person name="Alvarado L."/>
            <person name="Kistler C."/>
            <person name="Shim W.-B."/>
            <person name="Kang S."/>
            <person name="Woloshuk C."/>
        </authorList>
    </citation>
    <scope>NUCLEOTIDE SEQUENCE</scope>
    <source>
        <strain evidence="12">4287</strain>
    </source>
</reference>
<dbReference type="VEuPathDB" id="FungiDB:FOXG_21352"/>
<comment type="subcellular location">
    <subcellularLocation>
        <location evidence="1">Nucleus</location>
    </subcellularLocation>
</comment>
<evidence type="ECO:0000313" key="13">
    <source>
        <dbReference type="Proteomes" id="UP000009097"/>
    </source>
</evidence>
<evidence type="ECO:0000256" key="5">
    <source>
        <dbReference type="ARBA" id="ARBA00022833"/>
    </source>
</evidence>
<dbReference type="Pfam" id="PF00096">
    <property type="entry name" value="zf-C2H2"/>
    <property type="match status" value="1"/>
</dbReference>
<dbReference type="InterPro" id="IPR013087">
    <property type="entry name" value="Znf_C2H2_type"/>
</dbReference>
<evidence type="ECO:0000256" key="8">
    <source>
        <dbReference type="ARBA" id="ARBA00023242"/>
    </source>
</evidence>
<dbReference type="KEGG" id="fox:FOXG_21352"/>
<evidence type="ECO:0000256" key="9">
    <source>
        <dbReference type="PROSITE-ProRule" id="PRU00042"/>
    </source>
</evidence>
<reference evidence="12" key="2">
    <citation type="journal article" date="2010" name="Nature">
        <title>Comparative genomics reveals mobile pathogenicity chromosomes in Fusarium.</title>
        <authorList>
            <person name="Ma L.J."/>
            <person name="van der Does H.C."/>
            <person name="Borkovich K.A."/>
            <person name="Coleman J.J."/>
            <person name="Daboussi M.J."/>
            <person name="Di Pietro A."/>
            <person name="Dufresne M."/>
            <person name="Freitag M."/>
            <person name="Grabherr M."/>
            <person name="Henrissat B."/>
            <person name="Houterman P.M."/>
            <person name="Kang S."/>
            <person name="Shim W.B."/>
            <person name="Woloshuk C."/>
            <person name="Xie X."/>
            <person name="Xu J.R."/>
            <person name="Antoniw J."/>
            <person name="Baker S.E."/>
            <person name="Bluhm B.H."/>
            <person name="Breakspear A."/>
            <person name="Brown D.W."/>
            <person name="Butchko R.A."/>
            <person name="Chapman S."/>
            <person name="Coulson R."/>
            <person name="Coutinho P.M."/>
            <person name="Danchin E.G."/>
            <person name="Diener A."/>
            <person name="Gale L.R."/>
            <person name="Gardiner D.M."/>
            <person name="Goff S."/>
            <person name="Hammond-Kosack K.E."/>
            <person name="Hilburn K."/>
            <person name="Hua-Van A."/>
            <person name="Jonkers W."/>
            <person name="Kazan K."/>
            <person name="Kodira C.D."/>
            <person name="Koehrsen M."/>
            <person name="Kumar L."/>
            <person name="Lee Y.H."/>
            <person name="Li L."/>
            <person name="Manners J.M."/>
            <person name="Miranda-Saavedra D."/>
            <person name="Mukherjee M."/>
            <person name="Park G."/>
            <person name="Park J."/>
            <person name="Park S.Y."/>
            <person name="Proctor R.H."/>
            <person name="Regev A."/>
            <person name="Ruiz-Roldan M.C."/>
            <person name="Sain D."/>
            <person name="Sakthikumar S."/>
            <person name="Sykes S."/>
            <person name="Schwartz D.C."/>
            <person name="Turgeon B.G."/>
            <person name="Wapinski I."/>
            <person name="Yoder O."/>
            <person name="Young S."/>
            <person name="Zeng Q."/>
            <person name="Zhou S."/>
            <person name="Galagan J."/>
            <person name="Cuomo C.A."/>
            <person name="Kistler H.C."/>
            <person name="Rep M."/>
        </authorList>
    </citation>
    <scope>NUCLEOTIDE SEQUENCE [LARGE SCALE GENOMIC DNA]</scope>
    <source>
        <strain evidence="12">4287</strain>
    </source>
</reference>
<keyword evidence="3" id="KW-0677">Repeat</keyword>
<gene>
    <name evidence="12" type="ORF">FOXG_21352</name>
</gene>
<dbReference type="GO" id="GO:0008270">
    <property type="term" value="F:zinc ion binding"/>
    <property type="evidence" value="ECO:0007669"/>
    <property type="project" value="UniProtKB-KW"/>
</dbReference>
<keyword evidence="8" id="KW-0539">Nucleus</keyword>
<evidence type="ECO:0000256" key="1">
    <source>
        <dbReference type="ARBA" id="ARBA00004123"/>
    </source>
</evidence>